<keyword evidence="3" id="KW-1185">Reference proteome</keyword>
<dbReference type="Proteomes" id="UP000801492">
    <property type="component" value="Unassembled WGS sequence"/>
</dbReference>
<accession>A0A8K0FWM6</accession>
<sequence length="252" mass="28682">MCMPALEASCAESKQESVDMVKEKTRNNRLYYQRVPFVAVIIENIQCSRKLYTAGVMMLLKDRTEGTIGFDLYEEYKNELKVGSVIVLQQFLVLITSRGYNVDITRMPESLVAIYSNDINCIENISKVNVTTIQEFSVDDCIKKINIIKMSEQTLKKLKYILSFGKYNFNKKPSVQKSQIQHVNNNKFSTPTSSRSSSDIAVRCNDRNIQNVSTSRNVAFPAKITAPNNVNSNRETKFNFKAPKSNNIKMAD</sequence>
<proteinExistence type="predicted"/>
<dbReference type="Pfam" id="PF15072">
    <property type="entry name" value="HROB"/>
    <property type="match status" value="1"/>
</dbReference>
<dbReference type="OrthoDB" id="21443at2759"/>
<evidence type="ECO:0000259" key="1">
    <source>
        <dbReference type="Pfam" id="PF15072"/>
    </source>
</evidence>
<dbReference type="InterPro" id="IPR058570">
    <property type="entry name" value="HROB_OB"/>
</dbReference>
<organism evidence="2 3">
    <name type="scientific">Ignelater luminosus</name>
    <name type="common">Cucubano</name>
    <name type="synonym">Pyrophorus luminosus</name>
    <dbReference type="NCBI Taxonomy" id="2038154"/>
    <lineage>
        <taxon>Eukaryota</taxon>
        <taxon>Metazoa</taxon>
        <taxon>Ecdysozoa</taxon>
        <taxon>Arthropoda</taxon>
        <taxon>Hexapoda</taxon>
        <taxon>Insecta</taxon>
        <taxon>Pterygota</taxon>
        <taxon>Neoptera</taxon>
        <taxon>Endopterygota</taxon>
        <taxon>Coleoptera</taxon>
        <taxon>Polyphaga</taxon>
        <taxon>Elateriformia</taxon>
        <taxon>Elateroidea</taxon>
        <taxon>Elateridae</taxon>
        <taxon>Agrypninae</taxon>
        <taxon>Pyrophorini</taxon>
        <taxon>Ignelater</taxon>
    </lineage>
</organism>
<evidence type="ECO:0000313" key="2">
    <source>
        <dbReference type="EMBL" id="KAF2881895.1"/>
    </source>
</evidence>
<reference evidence="2" key="1">
    <citation type="submission" date="2019-08" db="EMBL/GenBank/DDBJ databases">
        <title>The genome of the North American firefly Photinus pyralis.</title>
        <authorList>
            <consortium name="Photinus pyralis genome working group"/>
            <person name="Fallon T.R."/>
            <person name="Sander Lower S.E."/>
            <person name="Weng J.-K."/>
        </authorList>
    </citation>
    <scope>NUCLEOTIDE SEQUENCE</scope>
    <source>
        <strain evidence="2">TRF0915ILg1</strain>
        <tissue evidence="2">Whole body</tissue>
    </source>
</reference>
<dbReference type="GO" id="GO:0000725">
    <property type="term" value="P:recombinational repair"/>
    <property type="evidence" value="ECO:0007669"/>
    <property type="project" value="InterPro"/>
</dbReference>
<comment type="caution">
    <text evidence="2">The sequence shown here is derived from an EMBL/GenBank/DDBJ whole genome shotgun (WGS) entry which is preliminary data.</text>
</comment>
<gene>
    <name evidence="2" type="ORF">ILUMI_24276</name>
</gene>
<feature type="domain" description="Homologous recombination OB-fold protein OB-fold" evidence="1">
    <location>
        <begin position="33"/>
        <end position="118"/>
    </location>
</feature>
<protein>
    <recommendedName>
        <fullName evidence="1">Homologous recombination OB-fold protein OB-fold domain-containing protein</fullName>
    </recommendedName>
</protein>
<dbReference type="EMBL" id="VTPC01090686">
    <property type="protein sequence ID" value="KAF2881895.1"/>
    <property type="molecule type" value="Genomic_DNA"/>
</dbReference>
<name>A0A8K0FWM6_IGNLU</name>
<evidence type="ECO:0000313" key="3">
    <source>
        <dbReference type="Proteomes" id="UP000801492"/>
    </source>
</evidence>
<dbReference type="AlphaFoldDB" id="A0A8K0FWM6"/>